<organism evidence="2 3">
    <name type="scientific">Haloferula luteola</name>
    <dbReference type="NCBI Taxonomy" id="595692"/>
    <lineage>
        <taxon>Bacteria</taxon>
        <taxon>Pseudomonadati</taxon>
        <taxon>Verrucomicrobiota</taxon>
        <taxon>Verrucomicrobiia</taxon>
        <taxon>Verrucomicrobiales</taxon>
        <taxon>Verrucomicrobiaceae</taxon>
        <taxon>Haloferula</taxon>
    </lineage>
</organism>
<dbReference type="PANTHER" id="PTHR33321">
    <property type="match status" value="1"/>
</dbReference>
<proteinExistence type="predicted"/>
<accession>A0A840V5N6</accession>
<dbReference type="InterPro" id="IPR007541">
    <property type="entry name" value="Uncharacterised_BSP"/>
</dbReference>
<feature type="signal peptide" evidence="1">
    <location>
        <begin position="1"/>
        <end position="19"/>
    </location>
</feature>
<dbReference type="Proteomes" id="UP000557717">
    <property type="component" value="Unassembled WGS sequence"/>
</dbReference>
<comment type="caution">
    <text evidence="2">The sequence shown here is derived from an EMBL/GenBank/DDBJ whole genome shotgun (WGS) entry which is preliminary data.</text>
</comment>
<reference evidence="2 3" key="1">
    <citation type="submission" date="2020-08" db="EMBL/GenBank/DDBJ databases">
        <title>Genomic Encyclopedia of Type Strains, Phase IV (KMG-IV): sequencing the most valuable type-strain genomes for metagenomic binning, comparative biology and taxonomic classification.</title>
        <authorList>
            <person name="Goeker M."/>
        </authorList>
    </citation>
    <scope>NUCLEOTIDE SEQUENCE [LARGE SCALE GENOMIC DNA]</scope>
    <source>
        <strain evidence="2 3">YC6886</strain>
    </source>
</reference>
<feature type="chain" id="PRO_5033042259" description="Plant Basic Secretory Protein" evidence="1">
    <location>
        <begin position="20"/>
        <end position="450"/>
    </location>
</feature>
<dbReference type="Pfam" id="PF04450">
    <property type="entry name" value="BSP"/>
    <property type="match status" value="1"/>
</dbReference>
<gene>
    <name evidence="2" type="ORF">HNR46_003818</name>
</gene>
<protein>
    <recommendedName>
        <fullName evidence="4">Plant Basic Secretory Protein</fullName>
    </recommendedName>
</protein>
<name>A0A840V5N6_9BACT</name>
<evidence type="ECO:0000313" key="3">
    <source>
        <dbReference type="Proteomes" id="UP000557717"/>
    </source>
</evidence>
<keyword evidence="1" id="KW-0732">Signal</keyword>
<dbReference type="PANTHER" id="PTHR33321:SF12">
    <property type="entry name" value="PLANT BASIC SECRETORY PROTEIN (BSP) FAMILY PROTEIN"/>
    <property type="match status" value="1"/>
</dbReference>
<evidence type="ECO:0008006" key="4">
    <source>
        <dbReference type="Google" id="ProtNLM"/>
    </source>
</evidence>
<dbReference type="EMBL" id="JACHFD010000028">
    <property type="protein sequence ID" value="MBB5353557.1"/>
    <property type="molecule type" value="Genomic_DNA"/>
</dbReference>
<evidence type="ECO:0000313" key="2">
    <source>
        <dbReference type="EMBL" id="MBB5353557.1"/>
    </source>
</evidence>
<dbReference type="AlphaFoldDB" id="A0A840V5N6"/>
<evidence type="ECO:0000256" key="1">
    <source>
        <dbReference type="SAM" id="SignalP"/>
    </source>
</evidence>
<keyword evidence="3" id="KW-1185">Reference proteome</keyword>
<sequence>MNRTLNLVIALSGVAPLLAAVDVKMESGTDGFAFEKLPAPAINDAGSTAEWSLAIGDKDRYSAEIGVVSDGKVPEGDDDPRSNFFLGGTTGGRLVADLGETTDIGSIATYSAHPGARADQLYRVYGSTGTTGNFEPAPAQGKDPKDFGWTLLATVDTRSMTKGGGGRVGVEIGGEKTRGVGRYRYVLFDVVPPEKDQPMSQTFFSEIDIVDAKAKETLRLHSQKKVTREFTSSDGQYRFLIDATKGPDLVPWIEKEMLPVLDVWYPKLVKMLPSKGYKAPQTVNFEIKLDMPAGIPAYAAGDRISLSGPFLHGQAAKEAKGCVVHEMVHVVQNYWWGRRRVSNPKDTPTWVTEGIADYIRWFLYEPESKGAEITKGNFGSAKYDGSYRISANFIDYVVRKYNPDLVVKMNEAAREGRYEEKIWEDLTGKSVQDLGEEWREYHRKKLHIRD</sequence>
<dbReference type="RefSeq" id="WP_184021601.1">
    <property type="nucleotide sequence ID" value="NZ_JACHFD010000028.1"/>
</dbReference>